<proteinExistence type="predicted"/>
<feature type="compositionally biased region" description="Low complexity" evidence="1">
    <location>
        <begin position="1"/>
        <end position="18"/>
    </location>
</feature>
<sequence length="88" mass="9685">MDSTPSEPSSAPSSSSRSASERVPRLRKRARGPGLRSRIFPHTEVSDDCALPALAATEPTTDEEVDSGAGWPRALLYAWFLDRKQDER</sequence>
<evidence type="ECO:0000313" key="4">
    <source>
        <dbReference type="EMBL" id="KAH0577095.1"/>
    </source>
</evidence>
<organism evidence="2">
    <name type="scientific">Spironucleus salmonicida</name>
    <dbReference type="NCBI Taxonomy" id="348837"/>
    <lineage>
        <taxon>Eukaryota</taxon>
        <taxon>Metamonada</taxon>
        <taxon>Diplomonadida</taxon>
        <taxon>Hexamitidae</taxon>
        <taxon>Hexamitinae</taxon>
        <taxon>Spironucleus</taxon>
    </lineage>
</organism>
<dbReference type="EMBL" id="KI546090">
    <property type="protein sequence ID" value="EST45595.1"/>
    <property type="molecule type" value="Genomic_DNA"/>
</dbReference>
<dbReference type="VEuPathDB" id="GiardiaDB:SS50377_20445"/>
<reference evidence="3" key="2">
    <citation type="submission" date="2020-12" db="EMBL/GenBank/DDBJ databases">
        <title>New Spironucleus salmonicida genome in near-complete chromosomes.</title>
        <authorList>
            <person name="Xu F."/>
            <person name="Kurt Z."/>
            <person name="Jimenez-Gonzalez A."/>
            <person name="Astvaldsson A."/>
            <person name="Andersson J.O."/>
            <person name="Svard S.G."/>
        </authorList>
    </citation>
    <scope>NUCLEOTIDE SEQUENCE</scope>
    <source>
        <strain evidence="3">ATCC 50377</strain>
    </source>
</reference>
<reference evidence="2 3" key="1">
    <citation type="journal article" date="2014" name="PLoS Genet.">
        <title>The Genome of Spironucleus salmonicida Highlights a Fish Pathogen Adapted to Fluctuating Environments.</title>
        <authorList>
            <person name="Xu F."/>
            <person name="Jerlstrom-Hultqvist J."/>
            <person name="Einarsson E."/>
            <person name="Astvaldsson A."/>
            <person name="Svard S.G."/>
            <person name="Andersson J.O."/>
        </authorList>
    </citation>
    <scope>NUCLEOTIDE SEQUENCE</scope>
    <source>
        <strain evidence="3">ATCC 50377</strain>
    </source>
</reference>
<gene>
    <name evidence="2" type="ORF">SS50377_14442</name>
    <name evidence="3" type="ORF">SS50377_20437</name>
    <name evidence="4" type="ORF">SS50377_20445</name>
</gene>
<keyword evidence="5" id="KW-1185">Reference proteome</keyword>
<dbReference type="EMBL" id="AUWU02000001">
    <property type="protein sequence ID" value="KAH0577088.1"/>
    <property type="molecule type" value="Genomic_DNA"/>
</dbReference>
<name>V6LLM7_9EUKA</name>
<dbReference type="Proteomes" id="UP000018208">
    <property type="component" value="Unassembled WGS sequence"/>
</dbReference>
<evidence type="ECO:0000256" key="1">
    <source>
        <dbReference type="SAM" id="MobiDB-lite"/>
    </source>
</evidence>
<evidence type="ECO:0000313" key="3">
    <source>
        <dbReference type="EMBL" id="KAH0577088.1"/>
    </source>
</evidence>
<evidence type="ECO:0000313" key="5">
    <source>
        <dbReference type="Proteomes" id="UP000018208"/>
    </source>
</evidence>
<dbReference type="EMBL" id="AUWU02000001">
    <property type="protein sequence ID" value="KAH0577095.1"/>
    <property type="molecule type" value="Genomic_DNA"/>
</dbReference>
<feature type="region of interest" description="Disordered" evidence="1">
    <location>
        <begin position="1"/>
        <end position="41"/>
    </location>
</feature>
<dbReference type="VEuPathDB" id="GiardiaDB:SS50377_20437"/>
<protein>
    <submittedName>
        <fullName evidence="2">Uncharacterized protein</fullName>
    </submittedName>
</protein>
<dbReference type="AlphaFoldDB" id="V6LLM7"/>
<accession>V6LLM7</accession>
<evidence type="ECO:0000313" key="2">
    <source>
        <dbReference type="EMBL" id="EST45595.1"/>
    </source>
</evidence>